<protein>
    <submittedName>
        <fullName evidence="12">Mitochondrial carrier domain-containing protein</fullName>
    </submittedName>
</protein>
<dbReference type="PRINTS" id="PR00926">
    <property type="entry name" value="MITOCARRIER"/>
</dbReference>
<dbReference type="InterPro" id="IPR018108">
    <property type="entry name" value="MCP_transmembrane"/>
</dbReference>
<comment type="subcellular location">
    <subcellularLocation>
        <location evidence="1">Mitochondrion inner membrane</location>
        <topology evidence="1">Multi-pass membrane protein</topology>
    </subcellularLocation>
</comment>
<dbReference type="Proteomes" id="UP001283341">
    <property type="component" value="Unassembled WGS sequence"/>
</dbReference>
<evidence type="ECO:0000313" key="12">
    <source>
        <dbReference type="EMBL" id="KAK3321575.1"/>
    </source>
</evidence>
<keyword evidence="7" id="KW-1133">Transmembrane helix</keyword>
<comment type="caution">
    <text evidence="12">The sequence shown here is derived from an EMBL/GenBank/DDBJ whole genome shotgun (WGS) entry which is preliminary data.</text>
</comment>
<evidence type="ECO:0000256" key="6">
    <source>
        <dbReference type="ARBA" id="ARBA00022792"/>
    </source>
</evidence>
<dbReference type="AlphaFoldDB" id="A0AAE0M789"/>
<proteinExistence type="inferred from homology"/>
<reference evidence="12" key="2">
    <citation type="submission" date="2023-06" db="EMBL/GenBank/DDBJ databases">
        <authorList>
            <consortium name="Lawrence Berkeley National Laboratory"/>
            <person name="Haridas S."/>
            <person name="Hensen N."/>
            <person name="Bonometti L."/>
            <person name="Westerberg I."/>
            <person name="Brannstrom I.O."/>
            <person name="Guillou S."/>
            <person name="Cros-Aarteil S."/>
            <person name="Calhoun S."/>
            <person name="Kuo A."/>
            <person name="Mondo S."/>
            <person name="Pangilinan J."/>
            <person name="Riley R."/>
            <person name="Labutti K."/>
            <person name="Andreopoulos B."/>
            <person name="Lipzen A."/>
            <person name="Chen C."/>
            <person name="Yanf M."/>
            <person name="Daum C."/>
            <person name="Ng V."/>
            <person name="Clum A."/>
            <person name="Steindorff A."/>
            <person name="Ohm R."/>
            <person name="Martin F."/>
            <person name="Silar P."/>
            <person name="Natvig D."/>
            <person name="Lalanne C."/>
            <person name="Gautier V."/>
            <person name="Ament-Velasquez S.L."/>
            <person name="Kruys A."/>
            <person name="Hutchinson M.I."/>
            <person name="Powell A.J."/>
            <person name="Barry K."/>
            <person name="Miller A.N."/>
            <person name="Grigoriev I.V."/>
            <person name="Debuchy R."/>
            <person name="Gladieux P."/>
            <person name="Thoren M.H."/>
            <person name="Johannesson H."/>
        </authorList>
    </citation>
    <scope>NUCLEOTIDE SEQUENCE</scope>
    <source>
        <strain evidence="12">CBS 118394</strain>
    </source>
</reference>
<keyword evidence="13" id="KW-1185">Reference proteome</keyword>
<evidence type="ECO:0000256" key="9">
    <source>
        <dbReference type="ARBA" id="ARBA00023136"/>
    </source>
</evidence>
<feature type="repeat" description="Solcar" evidence="10">
    <location>
        <begin position="19"/>
        <end position="99"/>
    </location>
</feature>
<dbReference type="InterPro" id="IPR050567">
    <property type="entry name" value="Mitochondrial_Carrier"/>
</dbReference>
<dbReference type="Pfam" id="PF00153">
    <property type="entry name" value="Mito_carr"/>
    <property type="match status" value="3"/>
</dbReference>
<evidence type="ECO:0000256" key="10">
    <source>
        <dbReference type="PROSITE-ProRule" id="PRU00282"/>
    </source>
</evidence>
<sequence length="315" mass="33874">MAESAADVEVHSGGALQTAKDLFSGAAGGVAQVLIGQPFDIVKVRLQTSTAYPSAASTAASIWKNEGPLAFYKGTLTPLLGIGACVSIQFGAFHSARRFLEQRRVESASHTTSPFIPGVHNLGYGEYYAAGAFAGVANSVISGPIEHVRIRLQTQPHSASARLYSGPLDCVRKLSRQGGGVLPGLYRGEAVTVLREAQAYGVWFLAFEWLMNADAARNKIARKEIPPYKVALYGGLAGEALWLSSYPFDVVKSKMQTDGFGSQQRYKTMRDCFAQTWRAEGARGFWKGIGPTLLRAMPVSAGTFAVVEMTMRAIN</sequence>
<comment type="similarity">
    <text evidence="2 11">Belongs to the mitochondrial carrier (TC 2.A.29) family.</text>
</comment>
<evidence type="ECO:0000256" key="11">
    <source>
        <dbReference type="RuleBase" id="RU000488"/>
    </source>
</evidence>
<keyword evidence="9 10" id="KW-0472">Membrane</keyword>
<keyword evidence="8" id="KW-0496">Mitochondrion</keyword>
<evidence type="ECO:0000313" key="13">
    <source>
        <dbReference type="Proteomes" id="UP001283341"/>
    </source>
</evidence>
<name>A0AAE0M789_9PEZI</name>
<feature type="repeat" description="Solcar" evidence="10">
    <location>
        <begin position="122"/>
        <end position="213"/>
    </location>
</feature>
<dbReference type="InterPro" id="IPR023395">
    <property type="entry name" value="MCP_dom_sf"/>
</dbReference>
<gene>
    <name evidence="12" type="ORF">B0H66DRAFT_175151</name>
</gene>
<dbReference type="PROSITE" id="PS50920">
    <property type="entry name" value="SOLCAR"/>
    <property type="match status" value="3"/>
</dbReference>
<dbReference type="Gene3D" id="1.50.40.10">
    <property type="entry name" value="Mitochondrial carrier domain"/>
    <property type="match status" value="2"/>
</dbReference>
<feature type="repeat" description="Solcar" evidence="10">
    <location>
        <begin position="225"/>
        <end position="313"/>
    </location>
</feature>
<dbReference type="PANTHER" id="PTHR45624">
    <property type="entry name" value="MITOCHONDRIAL BASIC AMINO ACIDS TRANSPORTER-RELATED"/>
    <property type="match status" value="1"/>
</dbReference>
<dbReference type="SUPFAM" id="SSF103506">
    <property type="entry name" value="Mitochondrial carrier"/>
    <property type="match status" value="1"/>
</dbReference>
<keyword evidence="4 10" id="KW-0812">Transmembrane</keyword>
<accession>A0AAE0M789</accession>
<evidence type="ECO:0000256" key="2">
    <source>
        <dbReference type="ARBA" id="ARBA00006375"/>
    </source>
</evidence>
<evidence type="ECO:0000256" key="3">
    <source>
        <dbReference type="ARBA" id="ARBA00022448"/>
    </source>
</evidence>
<keyword evidence="3 11" id="KW-0813">Transport</keyword>
<dbReference type="InterPro" id="IPR002067">
    <property type="entry name" value="MCP"/>
</dbReference>
<keyword evidence="5" id="KW-0677">Repeat</keyword>
<evidence type="ECO:0000256" key="4">
    <source>
        <dbReference type="ARBA" id="ARBA00022692"/>
    </source>
</evidence>
<dbReference type="GO" id="GO:0000064">
    <property type="term" value="F:L-ornithine transmembrane transporter activity"/>
    <property type="evidence" value="ECO:0007669"/>
    <property type="project" value="TreeGrafter"/>
</dbReference>
<evidence type="ECO:0000256" key="7">
    <source>
        <dbReference type="ARBA" id="ARBA00022989"/>
    </source>
</evidence>
<dbReference type="EMBL" id="JAUEDM010000003">
    <property type="protein sequence ID" value="KAK3321575.1"/>
    <property type="molecule type" value="Genomic_DNA"/>
</dbReference>
<dbReference type="GO" id="GO:0005743">
    <property type="term" value="C:mitochondrial inner membrane"/>
    <property type="evidence" value="ECO:0007669"/>
    <property type="project" value="UniProtKB-SubCell"/>
</dbReference>
<organism evidence="12 13">
    <name type="scientific">Apodospora peruviana</name>
    <dbReference type="NCBI Taxonomy" id="516989"/>
    <lineage>
        <taxon>Eukaryota</taxon>
        <taxon>Fungi</taxon>
        <taxon>Dikarya</taxon>
        <taxon>Ascomycota</taxon>
        <taxon>Pezizomycotina</taxon>
        <taxon>Sordariomycetes</taxon>
        <taxon>Sordariomycetidae</taxon>
        <taxon>Sordariales</taxon>
        <taxon>Lasiosphaeriaceae</taxon>
        <taxon>Apodospora</taxon>
    </lineage>
</organism>
<keyword evidence="6" id="KW-0999">Mitochondrion inner membrane</keyword>
<evidence type="ECO:0000256" key="5">
    <source>
        <dbReference type="ARBA" id="ARBA00022737"/>
    </source>
</evidence>
<evidence type="ECO:0000256" key="8">
    <source>
        <dbReference type="ARBA" id="ARBA00023128"/>
    </source>
</evidence>
<reference evidence="12" key="1">
    <citation type="journal article" date="2023" name="Mol. Phylogenet. Evol.">
        <title>Genome-scale phylogeny and comparative genomics of the fungal order Sordariales.</title>
        <authorList>
            <person name="Hensen N."/>
            <person name="Bonometti L."/>
            <person name="Westerberg I."/>
            <person name="Brannstrom I.O."/>
            <person name="Guillou S."/>
            <person name="Cros-Aarteil S."/>
            <person name="Calhoun S."/>
            <person name="Haridas S."/>
            <person name="Kuo A."/>
            <person name="Mondo S."/>
            <person name="Pangilinan J."/>
            <person name="Riley R."/>
            <person name="LaButti K."/>
            <person name="Andreopoulos B."/>
            <person name="Lipzen A."/>
            <person name="Chen C."/>
            <person name="Yan M."/>
            <person name="Daum C."/>
            <person name="Ng V."/>
            <person name="Clum A."/>
            <person name="Steindorff A."/>
            <person name="Ohm R.A."/>
            <person name="Martin F."/>
            <person name="Silar P."/>
            <person name="Natvig D.O."/>
            <person name="Lalanne C."/>
            <person name="Gautier V."/>
            <person name="Ament-Velasquez S.L."/>
            <person name="Kruys A."/>
            <person name="Hutchinson M.I."/>
            <person name="Powell A.J."/>
            <person name="Barry K."/>
            <person name="Miller A.N."/>
            <person name="Grigoriev I.V."/>
            <person name="Debuchy R."/>
            <person name="Gladieux P."/>
            <person name="Hiltunen Thoren M."/>
            <person name="Johannesson H."/>
        </authorList>
    </citation>
    <scope>NUCLEOTIDE SEQUENCE</scope>
    <source>
        <strain evidence="12">CBS 118394</strain>
    </source>
</reference>
<dbReference type="PANTHER" id="PTHR45624:SF12">
    <property type="entry name" value="MITOCHONDRIAL ORNITHINE TRANSPORTER 1"/>
    <property type="match status" value="1"/>
</dbReference>
<dbReference type="GO" id="GO:1990575">
    <property type="term" value="P:mitochondrial L-ornithine transmembrane transport"/>
    <property type="evidence" value="ECO:0007669"/>
    <property type="project" value="TreeGrafter"/>
</dbReference>
<evidence type="ECO:0000256" key="1">
    <source>
        <dbReference type="ARBA" id="ARBA00004448"/>
    </source>
</evidence>